<proteinExistence type="predicted"/>
<dbReference type="AlphaFoldDB" id="A0A1I0DAX7"/>
<evidence type="ECO:0000313" key="4">
    <source>
        <dbReference type="Proteomes" id="UP000198612"/>
    </source>
</evidence>
<dbReference type="EMBL" id="FOHG01000072">
    <property type="protein sequence ID" value="SET29448.1"/>
    <property type="molecule type" value="Genomic_DNA"/>
</dbReference>
<keyword evidence="1" id="KW-0812">Transmembrane</keyword>
<dbReference type="EMBL" id="FNBJ01000078">
    <property type="protein sequence ID" value="SDG27689.1"/>
    <property type="molecule type" value="Genomic_DNA"/>
</dbReference>
<reference evidence="4 5" key="1">
    <citation type="submission" date="2016-10" db="EMBL/GenBank/DDBJ databases">
        <authorList>
            <person name="Varghese N."/>
            <person name="Submissions S."/>
        </authorList>
    </citation>
    <scope>NUCLEOTIDE SEQUENCE [LARGE SCALE GENOMIC DNA]</scope>
    <source>
        <strain evidence="2 5">WG2</strain>
        <strain evidence="3 4">WG5</strain>
    </source>
</reference>
<gene>
    <name evidence="2" type="ORF">SAMN04488598_1782</name>
    <name evidence="3" type="ORF">SAMN04515652_1722</name>
</gene>
<feature type="transmembrane region" description="Helical" evidence="1">
    <location>
        <begin position="12"/>
        <end position="30"/>
    </location>
</feature>
<sequence>MSNEITIKSYLFLLLIFPVMVVLTIANFLISNILLFFLFSIVSLTSGFLLILFKPEKKIKIKYGENILINIG</sequence>
<evidence type="ECO:0000256" key="1">
    <source>
        <dbReference type="SAM" id="Phobius"/>
    </source>
</evidence>
<protein>
    <submittedName>
        <fullName evidence="3">Uncharacterized protein</fullName>
    </submittedName>
</protein>
<keyword evidence="5" id="KW-1185">Reference proteome</keyword>
<name>A0A1I0DAX7_9FIRM</name>
<evidence type="ECO:0000313" key="5">
    <source>
        <dbReference type="Proteomes" id="UP000199519"/>
    </source>
</evidence>
<organism evidence="3 4">
    <name type="scientific">Halanaerobium congolense</name>
    <dbReference type="NCBI Taxonomy" id="54121"/>
    <lineage>
        <taxon>Bacteria</taxon>
        <taxon>Bacillati</taxon>
        <taxon>Bacillota</taxon>
        <taxon>Clostridia</taxon>
        <taxon>Halanaerobiales</taxon>
        <taxon>Halanaerobiaceae</taxon>
        <taxon>Halanaerobium</taxon>
    </lineage>
</organism>
<accession>A0A1I0DAX7</accession>
<evidence type="ECO:0000313" key="2">
    <source>
        <dbReference type="EMBL" id="SDG27689.1"/>
    </source>
</evidence>
<evidence type="ECO:0000313" key="3">
    <source>
        <dbReference type="EMBL" id="SET29448.1"/>
    </source>
</evidence>
<dbReference type="Proteomes" id="UP000198612">
    <property type="component" value="Unassembled WGS sequence"/>
</dbReference>
<keyword evidence="1" id="KW-1133">Transmembrane helix</keyword>
<keyword evidence="1" id="KW-0472">Membrane</keyword>
<dbReference type="Proteomes" id="UP000199519">
    <property type="component" value="Unassembled WGS sequence"/>
</dbReference>
<feature type="transmembrane region" description="Helical" evidence="1">
    <location>
        <begin position="36"/>
        <end position="53"/>
    </location>
</feature>